<dbReference type="EMBL" id="JBEUWX010000002">
    <property type="protein sequence ID" value="MFA9949245.1"/>
    <property type="molecule type" value="Genomic_DNA"/>
</dbReference>
<comment type="similarity">
    <text evidence="2 10">Belongs to the RNase H family.</text>
</comment>
<keyword evidence="7 10" id="KW-0255">Endonuclease</keyword>
<feature type="binding site" evidence="10">
    <location>
        <position position="13"/>
    </location>
    <ligand>
        <name>Mg(2+)</name>
        <dbReference type="ChEBI" id="CHEBI:18420"/>
        <label>1</label>
    </ligand>
</feature>
<feature type="binding site" evidence="10">
    <location>
        <position position="137"/>
    </location>
    <ligand>
        <name>Mg(2+)</name>
        <dbReference type="ChEBI" id="CHEBI:18420"/>
        <label>2</label>
    </ligand>
</feature>
<feature type="binding site" evidence="10">
    <location>
        <position position="51"/>
    </location>
    <ligand>
        <name>Mg(2+)</name>
        <dbReference type="ChEBI" id="CHEBI:18420"/>
        <label>1</label>
    </ligand>
</feature>
<dbReference type="InterPro" id="IPR022892">
    <property type="entry name" value="RNaseHI"/>
</dbReference>
<evidence type="ECO:0000256" key="10">
    <source>
        <dbReference type="HAMAP-Rule" id="MF_00042"/>
    </source>
</evidence>
<name>A0ABV4UDW6_9RHOO</name>
<keyword evidence="8 10" id="KW-0378">Hydrolase</keyword>
<dbReference type="Proteomes" id="UP001574673">
    <property type="component" value="Unassembled WGS sequence"/>
</dbReference>
<feature type="domain" description="RNase H type-1" evidence="11">
    <location>
        <begin position="4"/>
        <end position="145"/>
    </location>
</feature>
<reference evidence="13" key="1">
    <citation type="submission" date="2024-06" db="EMBL/GenBank/DDBJ databases">
        <title>Radixoralia hellwigii gen. nov., sp nov., isolated from a root canal in the human oral cavity.</title>
        <authorList>
            <person name="Bartsch S."/>
            <person name="Wittmer A."/>
            <person name="Schulz A.-K."/>
            <person name="Neumann-Schaal M."/>
            <person name="Wolf J."/>
            <person name="Gronow S."/>
            <person name="Tennert C."/>
            <person name="Haecker G."/>
            <person name="Cieplik F."/>
            <person name="Al-Ahmad A."/>
        </authorList>
    </citation>
    <scope>NUCLEOTIDE SEQUENCE [LARGE SCALE GENOMIC DNA]</scope>
    <source>
        <strain evidence="13">Wk13</strain>
    </source>
</reference>
<keyword evidence="9 10" id="KW-0460">Magnesium</keyword>
<comment type="caution">
    <text evidence="12">The sequence shown here is derived from an EMBL/GenBank/DDBJ whole genome shotgun (WGS) entry which is preliminary data.</text>
</comment>
<organism evidence="12 13">
    <name type="scientific">Dentiradicibacter hellwigii</name>
    <dbReference type="NCBI Taxonomy" id="3149053"/>
    <lineage>
        <taxon>Bacteria</taxon>
        <taxon>Pseudomonadati</taxon>
        <taxon>Pseudomonadota</taxon>
        <taxon>Betaproteobacteria</taxon>
        <taxon>Rhodocyclales</taxon>
        <taxon>Rhodocyclaceae</taxon>
        <taxon>Dentiradicibacter</taxon>
    </lineage>
</organism>
<comment type="cofactor">
    <cofactor evidence="10">
        <name>Mg(2+)</name>
        <dbReference type="ChEBI" id="CHEBI:18420"/>
    </cofactor>
    <text evidence="10">Binds 1 Mg(2+) ion per subunit. May bind a second metal ion at a regulatory site, or after substrate binding.</text>
</comment>
<evidence type="ECO:0000256" key="9">
    <source>
        <dbReference type="ARBA" id="ARBA00022842"/>
    </source>
</evidence>
<evidence type="ECO:0000256" key="5">
    <source>
        <dbReference type="ARBA" id="ARBA00022722"/>
    </source>
</evidence>
<dbReference type="EC" id="3.1.26.4" evidence="4 10"/>
<evidence type="ECO:0000256" key="1">
    <source>
        <dbReference type="ARBA" id="ARBA00000077"/>
    </source>
</evidence>
<dbReference type="CDD" id="cd09278">
    <property type="entry name" value="RNase_HI_prokaryote_like"/>
    <property type="match status" value="1"/>
</dbReference>
<accession>A0ABV4UDW6</accession>
<evidence type="ECO:0000256" key="8">
    <source>
        <dbReference type="ARBA" id="ARBA00022801"/>
    </source>
</evidence>
<feature type="binding site" evidence="10">
    <location>
        <position position="73"/>
    </location>
    <ligand>
        <name>Mg(2+)</name>
        <dbReference type="ChEBI" id="CHEBI:18420"/>
        <label>1</label>
    </ligand>
</feature>
<protein>
    <recommendedName>
        <fullName evidence="4 10">Ribonuclease H</fullName>
        <shortName evidence="10">RNase H</shortName>
        <ecNumber evidence="4 10">3.1.26.4</ecNumber>
    </recommendedName>
</protein>
<dbReference type="PANTHER" id="PTHR10642">
    <property type="entry name" value="RIBONUCLEASE H1"/>
    <property type="match status" value="1"/>
</dbReference>
<keyword evidence="5 10" id="KW-0540">Nuclease</keyword>
<dbReference type="NCBIfam" id="NF001236">
    <property type="entry name" value="PRK00203.1"/>
    <property type="match status" value="1"/>
</dbReference>
<dbReference type="SUPFAM" id="SSF53098">
    <property type="entry name" value="Ribonuclease H-like"/>
    <property type="match status" value="1"/>
</dbReference>
<gene>
    <name evidence="10 12" type="primary">rnhA</name>
    <name evidence="12" type="ORF">ABCS64_02685</name>
</gene>
<evidence type="ECO:0000313" key="13">
    <source>
        <dbReference type="Proteomes" id="UP001574673"/>
    </source>
</evidence>
<comment type="subcellular location">
    <subcellularLocation>
        <location evidence="10">Cytoplasm</location>
    </subcellularLocation>
</comment>
<evidence type="ECO:0000256" key="3">
    <source>
        <dbReference type="ARBA" id="ARBA00011245"/>
    </source>
</evidence>
<dbReference type="PROSITE" id="PS50879">
    <property type="entry name" value="RNASE_H_1"/>
    <property type="match status" value="1"/>
</dbReference>
<keyword evidence="6 10" id="KW-0479">Metal-binding</keyword>
<evidence type="ECO:0000256" key="6">
    <source>
        <dbReference type="ARBA" id="ARBA00022723"/>
    </source>
</evidence>
<comment type="subunit">
    <text evidence="3 10">Monomer.</text>
</comment>
<evidence type="ECO:0000256" key="7">
    <source>
        <dbReference type="ARBA" id="ARBA00022759"/>
    </source>
</evidence>
<dbReference type="PANTHER" id="PTHR10642:SF26">
    <property type="entry name" value="RIBONUCLEASE H1"/>
    <property type="match status" value="1"/>
</dbReference>
<dbReference type="InterPro" id="IPR036397">
    <property type="entry name" value="RNaseH_sf"/>
</dbReference>
<evidence type="ECO:0000313" key="12">
    <source>
        <dbReference type="EMBL" id="MFA9949245.1"/>
    </source>
</evidence>
<dbReference type="InterPro" id="IPR002156">
    <property type="entry name" value="RNaseH_domain"/>
</dbReference>
<dbReference type="RefSeq" id="WP_418890390.1">
    <property type="nucleotide sequence ID" value="NZ_JBEUWX010000002.1"/>
</dbReference>
<keyword evidence="13" id="KW-1185">Reference proteome</keyword>
<sequence length="158" mass="17673">MKRTEVITHIYADGACRGNPGRGGWGVLLQAGTAEKELWGGEHETTNNRMELTAVIRALEALKRQAFVHVHTDSQYVQKGISQWIHGWKRNGWKTADKKPVKNADLWQRLDALAQGHEITWSWIKGHAGHPGNERADTLANRGIDELPDDSTNNPPNP</sequence>
<dbReference type="GO" id="GO:0004523">
    <property type="term" value="F:RNA-DNA hybrid ribonuclease activity"/>
    <property type="evidence" value="ECO:0007669"/>
    <property type="project" value="UniProtKB-EC"/>
</dbReference>
<comment type="function">
    <text evidence="10">Endonuclease that specifically degrades the RNA of RNA-DNA hybrids.</text>
</comment>
<proteinExistence type="inferred from homology"/>
<comment type="catalytic activity">
    <reaction evidence="1 10">
        <text>Endonucleolytic cleavage to 5'-phosphomonoester.</text>
        <dbReference type="EC" id="3.1.26.4"/>
    </reaction>
</comment>
<dbReference type="InterPro" id="IPR012337">
    <property type="entry name" value="RNaseH-like_sf"/>
</dbReference>
<dbReference type="HAMAP" id="MF_00042">
    <property type="entry name" value="RNase_H"/>
    <property type="match status" value="1"/>
</dbReference>
<keyword evidence="10" id="KW-0963">Cytoplasm</keyword>
<evidence type="ECO:0000256" key="2">
    <source>
        <dbReference type="ARBA" id="ARBA00005300"/>
    </source>
</evidence>
<dbReference type="Gene3D" id="3.30.420.10">
    <property type="entry name" value="Ribonuclease H-like superfamily/Ribonuclease H"/>
    <property type="match status" value="1"/>
</dbReference>
<dbReference type="InterPro" id="IPR050092">
    <property type="entry name" value="RNase_H"/>
</dbReference>
<feature type="binding site" evidence="10">
    <location>
        <position position="13"/>
    </location>
    <ligand>
        <name>Mg(2+)</name>
        <dbReference type="ChEBI" id="CHEBI:18420"/>
        <label>2</label>
    </ligand>
</feature>
<evidence type="ECO:0000256" key="4">
    <source>
        <dbReference type="ARBA" id="ARBA00012180"/>
    </source>
</evidence>
<dbReference type="Pfam" id="PF00075">
    <property type="entry name" value="RNase_H"/>
    <property type="match status" value="1"/>
</dbReference>
<evidence type="ECO:0000259" key="11">
    <source>
        <dbReference type="PROSITE" id="PS50879"/>
    </source>
</evidence>